<reference evidence="7 8" key="1">
    <citation type="submission" date="2020-08" db="EMBL/GenBank/DDBJ databases">
        <title>Genomic Encyclopedia of Type Strains, Phase IV (KMG-IV): sequencing the most valuable type-strain genomes for metagenomic binning, comparative biology and taxonomic classification.</title>
        <authorList>
            <person name="Goeker M."/>
        </authorList>
    </citation>
    <scope>NUCLEOTIDE SEQUENCE [LARGE SCALE GENOMIC DNA]</scope>
    <source>
        <strain evidence="7 8">DSM 17328</strain>
    </source>
</reference>
<sequence length="218" mass="24262">MSNAPPERAEEARDWFVATFNVSRETLAKLDLYAALLEEWQAKFNLVGPATLPHIWSRHFADSAQLLRLAAREGAAHRPTWLDIGSGAGFPGMVIALMTGDSVTLVDSIRKKTVFLEAVRDALGLGQNVNVLNQRVESLGSVKFDYITARACAPLAKLFDWGEPYAAKSCTWLLLKGSAVEDEMGDARRRFVFEHELIPSLTDPRGRIVRAGNVRRRR</sequence>
<dbReference type="EMBL" id="JACHNZ010000033">
    <property type="protein sequence ID" value="MBB4633067.1"/>
    <property type="molecule type" value="Genomic_DNA"/>
</dbReference>
<dbReference type="Proteomes" id="UP000566324">
    <property type="component" value="Unassembled WGS sequence"/>
</dbReference>
<keyword evidence="5 6" id="KW-0949">S-adenosyl-L-methionine</keyword>
<keyword evidence="2 6" id="KW-0698">rRNA processing</keyword>
<comment type="function">
    <text evidence="6">Specifically methylates the N7 position of guanine in position 527 of 16S rRNA.</text>
</comment>
<name>A0A7W7F7X0_9SPHN</name>
<proteinExistence type="inferred from homology"/>
<evidence type="ECO:0000256" key="5">
    <source>
        <dbReference type="ARBA" id="ARBA00022691"/>
    </source>
</evidence>
<dbReference type="InterPro" id="IPR003682">
    <property type="entry name" value="rRNA_ssu_MeTfrase_G"/>
</dbReference>
<organism evidence="7 8">
    <name type="scientific">Sphingosinicella soli</name>
    <dbReference type="NCBI Taxonomy" id="333708"/>
    <lineage>
        <taxon>Bacteria</taxon>
        <taxon>Pseudomonadati</taxon>
        <taxon>Pseudomonadota</taxon>
        <taxon>Alphaproteobacteria</taxon>
        <taxon>Sphingomonadales</taxon>
        <taxon>Sphingosinicellaceae</taxon>
        <taxon>Sphingosinicella</taxon>
    </lineage>
</organism>
<comment type="similarity">
    <text evidence="6">Belongs to the methyltransferase superfamily. RNA methyltransferase RsmG family.</text>
</comment>
<dbReference type="NCBIfam" id="TIGR00138">
    <property type="entry name" value="rsmG_gidB"/>
    <property type="match status" value="1"/>
</dbReference>
<evidence type="ECO:0000256" key="1">
    <source>
        <dbReference type="ARBA" id="ARBA00022490"/>
    </source>
</evidence>
<protein>
    <recommendedName>
        <fullName evidence="6">Ribosomal RNA small subunit methyltransferase G</fullName>
        <ecNumber evidence="6">2.1.1.170</ecNumber>
    </recommendedName>
    <alternativeName>
        <fullName evidence="6">16S rRNA 7-methylguanosine methyltransferase</fullName>
        <shortName evidence="6">16S rRNA m7G methyltransferase</shortName>
    </alternativeName>
</protein>
<comment type="caution">
    <text evidence="7">The sequence shown here is derived from an EMBL/GenBank/DDBJ whole genome shotgun (WGS) entry which is preliminary data.</text>
</comment>
<keyword evidence="1 6" id="KW-0963">Cytoplasm</keyword>
<dbReference type="HAMAP" id="MF_00074">
    <property type="entry name" value="16SrRNA_methyltr_G"/>
    <property type="match status" value="1"/>
</dbReference>
<dbReference type="PANTHER" id="PTHR31760:SF0">
    <property type="entry name" value="S-ADENOSYL-L-METHIONINE-DEPENDENT METHYLTRANSFERASES SUPERFAMILY PROTEIN"/>
    <property type="match status" value="1"/>
</dbReference>
<accession>A0A7W7F7X0</accession>
<gene>
    <name evidence="6" type="primary">rsmG</name>
    <name evidence="7" type="ORF">GGQ98_002696</name>
</gene>
<dbReference type="GO" id="GO:0005829">
    <property type="term" value="C:cytosol"/>
    <property type="evidence" value="ECO:0007669"/>
    <property type="project" value="TreeGrafter"/>
</dbReference>
<feature type="binding site" evidence="6">
    <location>
        <position position="90"/>
    </location>
    <ligand>
        <name>S-adenosyl-L-methionine</name>
        <dbReference type="ChEBI" id="CHEBI:59789"/>
    </ligand>
</feature>
<comment type="subcellular location">
    <subcellularLocation>
        <location evidence="6">Cytoplasm</location>
    </subcellularLocation>
</comment>
<dbReference type="PIRSF" id="PIRSF003078">
    <property type="entry name" value="GidB"/>
    <property type="match status" value="1"/>
</dbReference>
<dbReference type="PANTHER" id="PTHR31760">
    <property type="entry name" value="S-ADENOSYL-L-METHIONINE-DEPENDENT METHYLTRANSFERASES SUPERFAMILY PROTEIN"/>
    <property type="match status" value="1"/>
</dbReference>
<evidence type="ECO:0000256" key="4">
    <source>
        <dbReference type="ARBA" id="ARBA00022679"/>
    </source>
</evidence>
<dbReference type="EC" id="2.1.1.170" evidence="6"/>
<evidence type="ECO:0000313" key="8">
    <source>
        <dbReference type="Proteomes" id="UP000566324"/>
    </source>
</evidence>
<dbReference type="Gene3D" id="3.40.50.150">
    <property type="entry name" value="Vaccinia Virus protein VP39"/>
    <property type="match status" value="1"/>
</dbReference>
<dbReference type="AlphaFoldDB" id="A0A7W7F7X0"/>
<keyword evidence="8" id="KW-1185">Reference proteome</keyword>
<keyword evidence="3 6" id="KW-0489">Methyltransferase</keyword>
<dbReference type="GO" id="GO:0070043">
    <property type="term" value="F:rRNA (guanine-N7-)-methyltransferase activity"/>
    <property type="evidence" value="ECO:0007669"/>
    <property type="project" value="UniProtKB-UniRule"/>
</dbReference>
<comment type="caution">
    <text evidence="6">Lacks conserved residue(s) required for the propagation of feature annotation.</text>
</comment>
<feature type="binding site" evidence="6">
    <location>
        <begin position="136"/>
        <end position="137"/>
    </location>
    <ligand>
        <name>S-adenosyl-L-methionine</name>
        <dbReference type="ChEBI" id="CHEBI:59789"/>
    </ligand>
</feature>
<evidence type="ECO:0000313" key="7">
    <source>
        <dbReference type="EMBL" id="MBB4633067.1"/>
    </source>
</evidence>
<keyword evidence="4 6" id="KW-0808">Transferase</keyword>
<evidence type="ECO:0000256" key="6">
    <source>
        <dbReference type="HAMAP-Rule" id="MF_00074"/>
    </source>
</evidence>
<dbReference type="SUPFAM" id="SSF53335">
    <property type="entry name" value="S-adenosyl-L-methionine-dependent methyltransferases"/>
    <property type="match status" value="1"/>
</dbReference>
<evidence type="ECO:0000256" key="3">
    <source>
        <dbReference type="ARBA" id="ARBA00022603"/>
    </source>
</evidence>
<feature type="binding site" evidence="6">
    <location>
        <position position="85"/>
    </location>
    <ligand>
        <name>S-adenosyl-L-methionine</name>
        <dbReference type="ChEBI" id="CHEBI:59789"/>
    </ligand>
</feature>
<evidence type="ECO:0000256" key="2">
    <source>
        <dbReference type="ARBA" id="ARBA00022552"/>
    </source>
</evidence>
<dbReference type="Pfam" id="PF02527">
    <property type="entry name" value="GidB"/>
    <property type="match status" value="1"/>
</dbReference>
<dbReference type="InterPro" id="IPR029063">
    <property type="entry name" value="SAM-dependent_MTases_sf"/>
</dbReference>
<comment type="catalytic activity">
    <reaction evidence="6">
        <text>guanosine(527) in 16S rRNA + S-adenosyl-L-methionine = N(7)-methylguanosine(527) in 16S rRNA + S-adenosyl-L-homocysteine</text>
        <dbReference type="Rhea" id="RHEA:42732"/>
        <dbReference type="Rhea" id="RHEA-COMP:10209"/>
        <dbReference type="Rhea" id="RHEA-COMP:10210"/>
        <dbReference type="ChEBI" id="CHEBI:57856"/>
        <dbReference type="ChEBI" id="CHEBI:59789"/>
        <dbReference type="ChEBI" id="CHEBI:74269"/>
        <dbReference type="ChEBI" id="CHEBI:74480"/>
        <dbReference type="EC" id="2.1.1.170"/>
    </reaction>
</comment>
<feature type="binding site" evidence="6">
    <location>
        <position position="150"/>
    </location>
    <ligand>
        <name>S-adenosyl-L-methionine</name>
        <dbReference type="ChEBI" id="CHEBI:59789"/>
    </ligand>
</feature>